<sequence length="73" mass="8376">MDGPLTETPKFQRRLLRLRIDEFIQQRLTDPNLSPATTAAPRSPNTAYLDYVRTSFARLKAEQHQLLSLTAPH</sequence>
<dbReference type="Proteomes" id="UP000323505">
    <property type="component" value="Unassembled WGS sequence"/>
</dbReference>
<reference evidence="1 2" key="1">
    <citation type="submission" date="2019-08" db="EMBL/GenBank/DDBJ databases">
        <title>Actinomadura sp. nov. CYP1-5 isolated from mountain soil.</title>
        <authorList>
            <person name="Songsumanus A."/>
            <person name="Kuncharoen N."/>
            <person name="Kudo T."/>
            <person name="Yuki M."/>
            <person name="Igarashi Y."/>
            <person name="Tanasupawat S."/>
        </authorList>
    </citation>
    <scope>NUCLEOTIDE SEQUENCE [LARGE SCALE GENOMIC DNA]</scope>
    <source>
        <strain evidence="1 2">CYP1-5</strain>
    </source>
</reference>
<dbReference type="EMBL" id="VSRQ01000001">
    <property type="protein sequence ID" value="TYK53427.1"/>
    <property type="molecule type" value="Genomic_DNA"/>
</dbReference>
<name>A0A5D3FX53_9ACTN</name>
<accession>A0A5D3FX53</accession>
<gene>
    <name evidence="1" type="ORF">FXF68_06955</name>
</gene>
<keyword evidence="2" id="KW-1185">Reference proteome</keyword>
<dbReference type="RefSeq" id="WP_148758010.1">
    <property type="nucleotide sequence ID" value="NZ_VSRQ01000001.1"/>
</dbReference>
<proteinExistence type="predicted"/>
<protein>
    <submittedName>
        <fullName evidence="1">Uncharacterized protein</fullName>
    </submittedName>
</protein>
<dbReference type="AlphaFoldDB" id="A0A5D3FX53"/>
<organism evidence="1 2">
    <name type="scientific">Actinomadura decatromicini</name>
    <dbReference type="NCBI Taxonomy" id="2604572"/>
    <lineage>
        <taxon>Bacteria</taxon>
        <taxon>Bacillati</taxon>
        <taxon>Actinomycetota</taxon>
        <taxon>Actinomycetes</taxon>
        <taxon>Streptosporangiales</taxon>
        <taxon>Thermomonosporaceae</taxon>
        <taxon>Actinomadura</taxon>
    </lineage>
</organism>
<evidence type="ECO:0000313" key="1">
    <source>
        <dbReference type="EMBL" id="TYK53427.1"/>
    </source>
</evidence>
<comment type="caution">
    <text evidence="1">The sequence shown here is derived from an EMBL/GenBank/DDBJ whole genome shotgun (WGS) entry which is preliminary data.</text>
</comment>
<evidence type="ECO:0000313" key="2">
    <source>
        <dbReference type="Proteomes" id="UP000323505"/>
    </source>
</evidence>